<protein>
    <submittedName>
        <fullName evidence="1">Uncharacterized protein</fullName>
    </submittedName>
</protein>
<dbReference type="Proteomes" id="UP000001029">
    <property type="component" value="Chromosome"/>
</dbReference>
<dbReference type="KEGG" id="emi:Emin_1095"/>
<reference evidence="1 2" key="1">
    <citation type="journal article" date="2009" name="Appl. Environ. Microbiol.">
        <title>Genomic analysis of 'Elusimicrobium minutum,' the first cultivated representative of the phylum 'Elusimicrobia' (formerly termite group 1).</title>
        <authorList>
            <person name="Herlemann D.P.R."/>
            <person name="Geissinger O."/>
            <person name="Ikeda-Ohtsubo W."/>
            <person name="Kunin V."/>
            <person name="Sun H."/>
            <person name="Lapidus A."/>
            <person name="Hugenholtz P."/>
            <person name="Brune A."/>
        </authorList>
    </citation>
    <scope>NUCLEOTIDE SEQUENCE [LARGE SCALE GENOMIC DNA]</scope>
    <source>
        <strain evidence="1 2">Pei191</strain>
    </source>
</reference>
<evidence type="ECO:0000313" key="2">
    <source>
        <dbReference type="Proteomes" id="UP000001029"/>
    </source>
</evidence>
<dbReference type="AlphaFoldDB" id="B2KDQ1"/>
<sequence length="173" mass="19257">MRSAYQNMRHFWIHESKKDVKAKFPELGENNIIIAGIEFSMEDHNKKEKNIFFASSTLGDTSMYFENNSPSGIGGLIAGDDAMVKEASKNLLDAASKAASLMVVSDELPSADLFKTTFFAVSKHTLYTKQLTNEEGLDKENPFHPFFKAANKMLTALRVADAKAKEAQSKELK</sequence>
<evidence type="ECO:0000313" key="1">
    <source>
        <dbReference type="EMBL" id="ACC98647.1"/>
    </source>
</evidence>
<dbReference type="STRING" id="445932.Emin_1095"/>
<organism evidence="1 2">
    <name type="scientific">Elusimicrobium minutum (strain Pei191)</name>
    <dbReference type="NCBI Taxonomy" id="445932"/>
    <lineage>
        <taxon>Bacteria</taxon>
        <taxon>Pseudomonadati</taxon>
        <taxon>Elusimicrobiota</taxon>
        <taxon>Elusimicrobia</taxon>
        <taxon>Elusimicrobiales</taxon>
        <taxon>Elusimicrobiaceae</taxon>
        <taxon>Elusimicrobium</taxon>
    </lineage>
</organism>
<dbReference type="OrthoDB" id="9890420at2"/>
<gene>
    <name evidence="1" type="ordered locus">Emin_1095</name>
</gene>
<name>B2KDQ1_ELUMP</name>
<dbReference type="EMBL" id="CP001055">
    <property type="protein sequence ID" value="ACC98647.1"/>
    <property type="molecule type" value="Genomic_DNA"/>
</dbReference>
<proteinExistence type="predicted"/>
<keyword evidence="2" id="KW-1185">Reference proteome</keyword>
<accession>B2KDQ1</accession>
<dbReference type="HOGENOM" id="CLU_1545223_0_0_0"/>
<dbReference type="RefSeq" id="WP_012415262.1">
    <property type="nucleotide sequence ID" value="NC_010644.1"/>
</dbReference>